<feature type="domain" description="NACHT" evidence="2">
    <location>
        <begin position="254"/>
        <end position="404"/>
    </location>
</feature>
<dbReference type="Gene3D" id="3.40.50.300">
    <property type="entry name" value="P-loop containing nucleotide triphosphate hydrolases"/>
    <property type="match status" value="1"/>
</dbReference>
<keyword evidence="4" id="KW-1185">Reference proteome</keyword>
<dbReference type="PANTHER" id="PTHR10039:SF14">
    <property type="entry name" value="NACHT DOMAIN-CONTAINING PROTEIN"/>
    <property type="match status" value="1"/>
</dbReference>
<dbReference type="Pfam" id="PF24883">
    <property type="entry name" value="NPHP3_N"/>
    <property type="match status" value="1"/>
</dbReference>
<dbReference type="InterPro" id="IPR007111">
    <property type="entry name" value="NACHT_NTPase"/>
</dbReference>
<dbReference type="EMBL" id="ML211265">
    <property type="protein sequence ID" value="TFK85240.1"/>
    <property type="molecule type" value="Genomic_DNA"/>
</dbReference>
<keyword evidence="1" id="KW-0677">Repeat</keyword>
<dbReference type="InterPro" id="IPR056884">
    <property type="entry name" value="NPHP3-like_N"/>
</dbReference>
<dbReference type="CDD" id="cd21037">
    <property type="entry name" value="MLKL_NTD"/>
    <property type="match status" value="1"/>
</dbReference>
<dbReference type="InterPro" id="IPR059179">
    <property type="entry name" value="MLKL-like_MCAfunc"/>
</dbReference>
<organism evidence="3 4">
    <name type="scientific">Polyporus arcularius HHB13444</name>
    <dbReference type="NCBI Taxonomy" id="1314778"/>
    <lineage>
        <taxon>Eukaryota</taxon>
        <taxon>Fungi</taxon>
        <taxon>Dikarya</taxon>
        <taxon>Basidiomycota</taxon>
        <taxon>Agaricomycotina</taxon>
        <taxon>Agaricomycetes</taxon>
        <taxon>Polyporales</taxon>
        <taxon>Polyporaceae</taxon>
        <taxon>Polyporus</taxon>
    </lineage>
</organism>
<protein>
    <recommendedName>
        <fullName evidence="2">NACHT domain-containing protein</fullName>
    </recommendedName>
</protein>
<dbReference type="PROSITE" id="PS50837">
    <property type="entry name" value="NACHT"/>
    <property type="match status" value="1"/>
</dbReference>
<proteinExistence type="predicted"/>
<evidence type="ECO:0000259" key="2">
    <source>
        <dbReference type="PROSITE" id="PS50837"/>
    </source>
</evidence>
<dbReference type="SUPFAM" id="SSF52540">
    <property type="entry name" value="P-loop containing nucleoside triphosphate hydrolases"/>
    <property type="match status" value="1"/>
</dbReference>
<reference evidence="3 4" key="1">
    <citation type="journal article" date="2019" name="Nat. Ecol. Evol.">
        <title>Megaphylogeny resolves global patterns of mushroom evolution.</title>
        <authorList>
            <person name="Varga T."/>
            <person name="Krizsan K."/>
            <person name="Foldi C."/>
            <person name="Dima B."/>
            <person name="Sanchez-Garcia M."/>
            <person name="Sanchez-Ramirez S."/>
            <person name="Szollosi G.J."/>
            <person name="Szarkandi J.G."/>
            <person name="Papp V."/>
            <person name="Albert L."/>
            <person name="Andreopoulos W."/>
            <person name="Angelini C."/>
            <person name="Antonin V."/>
            <person name="Barry K.W."/>
            <person name="Bougher N.L."/>
            <person name="Buchanan P."/>
            <person name="Buyck B."/>
            <person name="Bense V."/>
            <person name="Catcheside P."/>
            <person name="Chovatia M."/>
            <person name="Cooper J."/>
            <person name="Damon W."/>
            <person name="Desjardin D."/>
            <person name="Finy P."/>
            <person name="Geml J."/>
            <person name="Haridas S."/>
            <person name="Hughes K."/>
            <person name="Justo A."/>
            <person name="Karasinski D."/>
            <person name="Kautmanova I."/>
            <person name="Kiss B."/>
            <person name="Kocsube S."/>
            <person name="Kotiranta H."/>
            <person name="LaButti K.M."/>
            <person name="Lechner B.E."/>
            <person name="Liimatainen K."/>
            <person name="Lipzen A."/>
            <person name="Lukacs Z."/>
            <person name="Mihaltcheva S."/>
            <person name="Morgado L.N."/>
            <person name="Niskanen T."/>
            <person name="Noordeloos M.E."/>
            <person name="Ohm R.A."/>
            <person name="Ortiz-Santana B."/>
            <person name="Ovrebo C."/>
            <person name="Racz N."/>
            <person name="Riley R."/>
            <person name="Savchenko A."/>
            <person name="Shiryaev A."/>
            <person name="Soop K."/>
            <person name="Spirin V."/>
            <person name="Szebenyi C."/>
            <person name="Tomsovsky M."/>
            <person name="Tulloss R.E."/>
            <person name="Uehling J."/>
            <person name="Grigoriev I.V."/>
            <person name="Vagvolgyi C."/>
            <person name="Papp T."/>
            <person name="Martin F.M."/>
            <person name="Miettinen O."/>
            <person name="Hibbett D.S."/>
            <person name="Nagy L.G."/>
        </authorList>
    </citation>
    <scope>NUCLEOTIDE SEQUENCE [LARGE SCALE GENOMIC DNA]</scope>
    <source>
        <strain evidence="3 4">HHB13444</strain>
    </source>
</reference>
<dbReference type="AlphaFoldDB" id="A0A5C3PAK2"/>
<evidence type="ECO:0000256" key="1">
    <source>
        <dbReference type="ARBA" id="ARBA00022737"/>
    </source>
</evidence>
<evidence type="ECO:0000313" key="3">
    <source>
        <dbReference type="EMBL" id="TFK85240.1"/>
    </source>
</evidence>
<dbReference type="InterPro" id="IPR027417">
    <property type="entry name" value="P-loop_NTPase"/>
</dbReference>
<gene>
    <name evidence="3" type="ORF">K466DRAFT_601346</name>
</gene>
<dbReference type="Proteomes" id="UP000308197">
    <property type="component" value="Unassembled WGS sequence"/>
</dbReference>
<dbReference type="InParanoid" id="A0A5C3PAK2"/>
<sequence length="822" mass="91220">MACLTFSRISLGTRGATSTVLDITVRALEASKDVITTVAPVPGLSVALSVTIALLQRIQDARSNCGALVSLCAETKSLADTLEGLAKIIEAGLSEYPAGSLERMQATERVSGSSKLVDRLRTLEGELHITYAEAGTLSKRTAFGRLLHSTGDAKIITTMRDRIVAARKRFQFEEGVRTEAIVTDILSDVKEVIAALKAAEEERVLAAMSRAEEAHYLSAANAMKARLEQGTRQQALDCLEEWEEQQIADSGSQPVCVLVGEAGTGKSTIASEFSKRLQRRGRLGASFFFTRGVQDLNSPRKVFSTIAMQLARSQPALRVPVVDAAREHLKTASLQQLEHEFDDLIRKPLGTLSPSHSPIFVVIDALDECTEEDRDLVPDLLKLLLSEVALRTESPLRVLLTSRPVPHYIHDALSTSKLKPRISFINIQTFRDSVDRDIELFIRTRLVANAPSQNWYDKDTTVVLALVKKSDGLFVYARTAVDFILTDLDQSLIQERYETLMRVEGTFGLVPLDMLYCAVLENVFPLQSRVAGMHDRLKRVLKYLVALQDPKGVSPATLEKLTGMPTTESVPILNKLRSIVLFERDNVESPFRIIHATFREFLVDKSRSGEAFYVNAEQVHGRLADDCMKVVRSYLDDRWRGHTGTPEILCQLFSQGAGCLAVSPYVQYAYTFHDHHLRHAPHMQPPTLRHDPWNGRAVDPEFLPLIPTLASYMRDPDRSTTEPNHDRLLIIIDRLRQSMPAGDKFQDALSEVTANLTSANWGRMSSNFFDQRGFDLPCVVLCIVLDIHAVKCGMANEANDPTCLLIGSAATVDDRDVLSLTS</sequence>
<dbReference type="STRING" id="1314778.A0A5C3PAK2"/>
<evidence type="ECO:0000313" key="4">
    <source>
        <dbReference type="Proteomes" id="UP000308197"/>
    </source>
</evidence>
<dbReference type="PANTHER" id="PTHR10039">
    <property type="entry name" value="AMELOGENIN"/>
    <property type="match status" value="1"/>
</dbReference>
<accession>A0A5C3PAK2</accession>
<name>A0A5C3PAK2_9APHY</name>